<feature type="transmembrane region" description="Helical" evidence="2">
    <location>
        <begin position="12"/>
        <end position="37"/>
    </location>
</feature>
<evidence type="ECO:0000313" key="5">
    <source>
        <dbReference type="Proteomes" id="UP000596902"/>
    </source>
</evidence>
<sequence length="772" mass="87423">QGQKWRYRRRSGIVPVYLLLYYLPTVLVLTSTHLTWWCGRVTMSFLGDLFSCGRARRTRETLTEPLETNDATPEPVNAHGTTATTDHPTIEKPNNIPASNEDGIERVAGQVRADAQPDVEKRGSGLTKDGDIELAVIPEKSKPTTGWMVEQRVLVTATPAIKQDTSVPEPEQEPQEKHEQEHETRAPTPPVRCATPEQEPWNSTPVAQAAEPGVFDIAISAPVQCATPEPETRATTPDETAVHEQTSEQAITLVQDETLEPALAEPVSSTVELDDAVEHVPTPKKSAPVQLLDLPPEIRNRIYERMSEEVPIRMCRHDDPALAQREGELARSPRRQYYNLTQVCQQIRNEFLPIYAKKAHYIIDLWSQKSNLVKVDSLKGQVSLDIDAACFDMEPIDLLPLIRCLVRTRRTDCRFTSTEGVVFRSISEIVAELNKLLPNPENSNQSWLTAVNGPMKRIDLHLFPHDDIRQYYRFRGAEPLLRVVYPSAVSEEWMKRASKSEGYEAYLQKTGLDKFEMHVVVGHASRRTTNEGRLPLDWRMSYQLSRHSIDRAPRMSMDIAAARMSIDRAPRIAYVFALLRVNCLPCQLLWAASLDCPYLCSSVYPEINLVYFRRFNYCIMSEKKPEEEQSAAPRCTPSYDTSDPLQQEVTRVLKGFKNDILGITFLGNDGVLRSLTADRKVLSAEGLSAELIEAFLARFPEEYKAKMTDAVFADGTKTPKEKWYEPDPGSLPEPLSQEEIEKVKNQPEERKNILRKRLQEDRNLLDLTGVLA</sequence>
<gene>
    <name evidence="4" type="ORF">GT037_006021</name>
</gene>
<keyword evidence="2" id="KW-0812">Transmembrane</keyword>
<dbReference type="GeneID" id="62204246"/>
<feature type="compositionally biased region" description="Basic and acidic residues" evidence="1">
    <location>
        <begin position="174"/>
        <end position="185"/>
    </location>
</feature>
<feature type="non-terminal residue" evidence="4">
    <location>
        <position position="772"/>
    </location>
</feature>
<feature type="region of interest" description="Disordered" evidence="1">
    <location>
        <begin position="159"/>
        <end position="204"/>
    </location>
</feature>
<organism evidence="4 5">
    <name type="scientific">Alternaria burnsii</name>
    <dbReference type="NCBI Taxonomy" id="1187904"/>
    <lineage>
        <taxon>Eukaryota</taxon>
        <taxon>Fungi</taxon>
        <taxon>Dikarya</taxon>
        <taxon>Ascomycota</taxon>
        <taxon>Pezizomycotina</taxon>
        <taxon>Dothideomycetes</taxon>
        <taxon>Pleosporomycetidae</taxon>
        <taxon>Pleosporales</taxon>
        <taxon>Pleosporineae</taxon>
        <taxon>Pleosporaceae</taxon>
        <taxon>Alternaria</taxon>
        <taxon>Alternaria sect. Alternaria</taxon>
    </lineage>
</organism>
<feature type="domain" description="F-box" evidence="3">
    <location>
        <begin position="281"/>
        <end position="353"/>
    </location>
</feature>
<keyword evidence="5" id="KW-1185">Reference proteome</keyword>
<dbReference type="Pfam" id="PF13013">
    <property type="entry name" value="F-box-like_2"/>
    <property type="match status" value="1"/>
</dbReference>
<dbReference type="RefSeq" id="XP_038786757.1">
    <property type="nucleotide sequence ID" value="XM_038931068.1"/>
</dbReference>
<evidence type="ECO:0000259" key="3">
    <source>
        <dbReference type="Pfam" id="PF13013"/>
    </source>
</evidence>
<accession>A0A8H7B7E6</accession>
<proteinExistence type="predicted"/>
<reference evidence="4" key="1">
    <citation type="submission" date="2020-01" db="EMBL/GenBank/DDBJ databases">
        <authorList>
            <person name="Feng Z.H.Z."/>
        </authorList>
    </citation>
    <scope>NUCLEOTIDE SEQUENCE</scope>
    <source>
        <strain evidence="4">CBS107.38</strain>
    </source>
</reference>
<feature type="region of interest" description="Disordered" evidence="1">
    <location>
        <begin position="67"/>
        <end position="101"/>
    </location>
</feature>
<dbReference type="AlphaFoldDB" id="A0A8H7B7E6"/>
<feature type="region of interest" description="Disordered" evidence="1">
    <location>
        <begin position="718"/>
        <end position="747"/>
    </location>
</feature>
<evidence type="ECO:0000256" key="2">
    <source>
        <dbReference type="SAM" id="Phobius"/>
    </source>
</evidence>
<dbReference type="EMBL" id="JAAABM010000007">
    <property type="protein sequence ID" value="KAF7676516.1"/>
    <property type="molecule type" value="Genomic_DNA"/>
</dbReference>
<evidence type="ECO:0000313" key="4">
    <source>
        <dbReference type="EMBL" id="KAF7676516.1"/>
    </source>
</evidence>
<dbReference type="InterPro" id="IPR001810">
    <property type="entry name" value="F-box_dom"/>
</dbReference>
<protein>
    <recommendedName>
        <fullName evidence="3">F-box domain-containing protein</fullName>
    </recommendedName>
</protein>
<dbReference type="Proteomes" id="UP000596902">
    <property type="component" value="Unassembled WGS sequence"/>
</dbReference>
<reference evidence="4" key="2">
    <citation type="submission" date="2020-08" db="EMBL/GenBank/DDBJ databases">
        <title>Draft Genome Sequence of Cumin Blight Pathogen Alternaria burnsii.</title>
        <authorList>
            <person name="Feng Z."/>
        </authorList>
    </citation>
    <scope>NUCLEOTIDE SEQUENCE</scope>
    <source>
        <strain evidence="4">CBS107.38</strain>
    </source>
</reference>
<keyword evidence="2" id="KW-0472">Membrane</keyword>
<comment type="caution">
    <text evidence="4">The sequence shown here is derived from an EMBL/GenBank/DDBJ whole genome shotgun (WGS) entry which is preliminary data.</text>
</comment>
<name>A0A8H7B7E6_9PLEO</name>
<keyword evidence="2" id="KW-1133">Transmembrane helix</keyword>
<evidence type="ECO:0000256" key="1">
    <source>
        <dbReference type="SAM" id="MobiDB-lite"/>
    </source>
</evidence>